<reference evidence="1" key="1">
    <citation type="submission" date="2014-05" db="EMBL/GenBank/DDBJ databases">
        <authorList>
            <person name="Chronopoulou M."/>
        </authorList>
    </citation>
    <scope>NUCLEOTIDE SEQUENCE</scope>
    <source>
        <tissue evidence="1">Whole organism</tissue>
    </source>
</reference>
<proteinExistence type="predicted"/>
<sequence length="40" mass="4824">MSYEFSLESRVKPKCFLYELDKNLSPKFMLAMCRTFQLDL</sequence>
<accession>A0A0K2VF12</accession>
<evidence type="ECO:0000313" key="1">
    <source>
        <dbReference type="EMBL" id="CDW49039.1"/>
    </source>
</evidence>
<name>A0A0K2VF12_LEPSM</name>
<protein>
    <submittedName>
        <fullName evidence="1">Uncharacterized protein</fullName>
    </submittedName>
</protein>
<organism evidence="1">
    <name type="scientific">Lepeophtheirus salmonis</name>
    <name type="common">Salmon louse</name>
    <name type="synonym">Caligus salmonis</name>
    <dbReference type="NCBI Taxonomy" id="72036"/>
    <lineage>
        <taxon>Eukaryota</taxon>
        <taxon>Metazoa</taxon>
        <taxon>Ecdysozoa</taxon>
        <taxon>Arthropoda</taxon>
        <taxon>Crustacea</taxon>
        <taxon>Multicrustacea</taxon>
        <taxon>Hexanauplia</taxon>
        <taxon>Copepoda</taxon>
        <taxon>Siphonostomatoida</taxon>
        <taxon>Caligidae</taxon>
        <taxon>Lepeophtheirus</taxon>
    </lineage>
</organism>
<dbReference type="AlphaFoldDB" id="A0A0K2VF12"/>
<dbReference type="EMBL" id="HACA01031678">
    <property type="protein sequence ID" value="CDW49039.1"/>
    <property type="molecule type" value="Transcribed_RNA"/>
</dbReference>